<proteinExistence type="predicted"/>
<dbReference type="GO" id="GO:0006313">
    <property type="term" value="P:DNA transposition"/>
    <property type="evidence" value="ECO:0007669"/>
    <property type="project" value="InterPro"/>
</dbReference>
<dbReference type="RefSeq" id="WP_213946721.1">
    <property type="nucleotide sequence ID" value="NZ_JAHCMY010000021.1"/>
</dbReference>
<feature type="domain" description="Transposase IS200-like" evidence="1">
    <location>
        <begin position="17"/>
        <end position="170"/>
    </location>
</feature>
<organism evidence="2 3">
    <name type="scientific">Litoribacter ruber</name>
    <dbReference type="NCBI Taxonomy" id="702568"/>
    <lineage>
        <taxon>Bacteria</taxon>
        <taxon>Pseudomonadati</taxon>
        <taxon>Bacteroidota</taxon>
        <taxon>Cytophagia</taxon>
        <taxon>Cytophagales</taxon>
        <taxon>Cyclobacteriaceae</taxon>
        <taxon>Litoribacter</taxon>
    </lineage>
</organism>
<dbReference type="EMBL" id="JAHCMY010000021">
    <property type="protein sequence ID" value="MBS9525861.1"/>
    <property type="molecule type" value="Genomic_DNA"/>
</dbReference>
<comment type="caution">
    <text evidence="2">The sequence shown here is derived from an EMBL/GenBank/DDBJ whole genome shotgun (WGS) entry which is preliminary data.</text>
</comment>
<evidence type="ECO:0000259" key="1">
    <source>
        <dbReference type="SMART" id="SM01321"/>
    </source>
</evidence>
<dbReference type="GO" id="GO:0004803">
    <property type="term" value="F:transposase activity"/>
    <property type="evidence" value="ECO:0007669"/>
    <property type="project" value="InterPro"/>
</dbReference>
<keyword evidence="3" id="KW-1185">Reference proteome</keyword>
<dbReference type="Proteomes" id="UP001319104">
    <property type="component" value="Unassembled WGS sequence"/>
</dbReference>
<gene>
    <name evidence="2" type="ORF">KI659_17705</name>
</gene>
<protein>
    <recommendedName>
        <fullName evidence="1">Transposase IS200-like domain-containing protein</fullName>
    </recommendedName>
</protein>
<dbReference type="InterPro" id="IPR002686">
    <property type="entry name" value="Transposase_17"/>
</dbReference>
<dbReference type="InterPro" id="IPR036515">
    <property type="entry name" value="Transposase_17_sf"/>
</dbReference>
<dbReference type="SMART" id="SM01321">
    <property type="entry name" value="Y1_Tnp"/>
    <property type="match status" value="1"/>
</dbReference>
<reference evidence="2 3" key="1">
    <citation type="submission" date="2021-05" db="EMBL/GenBank/DDBJ databases">
        <authorList>
            <person name="Zhang Z.D."/>
            <person name="Osman G."/>
        </authorList>
    </citation>
    <scope>NUCLEOTIDE SEQUENCE [LARGE SCALE GENOMIC DNA]</scope>
    <source>
        <strain evidence="2 3">KCTC 32217</strain>
    </source>
</reference>
<dbReference type="PANTHER" id="PTHR36966">
    <property type="entry name" value="REP-ASSOCIATED TYROSINE TRANSPOSASE"/>
    <property type="match status" value="1"/>
</dbReference>
<dbReference type="PANTHER" id="PTHR36966:SF1">
    <property type="entry name" value="REP-ASSOCIATED TYROSINE TRANSPOSASE"/>
    <property type="match status" value="1"/>
</dbReference>
<sequence length="190" mass="22143">MNRKQRKSTRLKGFDYANPGYYFLTVCTYQREHLFGRIEDGQMKLNGAGETVKHCWLDIPLHFQHAVLHEHVIMPNHIHGIIELVPINGNDGIPSVGVKNFSPLRTGSDPVPFASPTKTIGSIIRGFKIGVTKWFRNETDIYNPWQRNYHDRIIRDEGEYLRISNYIRNNPMNWEEDEFFGSTKDTKLPR</sequence>
<dbReference type="AlphaFoldDB" id="A0AAP2G6A6"/>
<dbReference type="SUPFAM" id="SSF143422">
    <property type="entry name" value="Transposase IS200-like"/>
    <property type="match status" value="1"/>
</dbReference>
<evidence type="ECO:0000313" key="2">
    <source>
        <dbReference type="EMBL" id="MBS9525861.1"/>
    </source>
</evidence>
<accession>A0AAP2G6A6</accession>
<dbReference type="GO" id="GO:0043565">
    <property type="term" value="F:sequence-specific DNA binding"/>
    <property type="evidence" value="ECO:0007669"/>
    <property type="project" value="TreeGrafter"/>
</dbReference>
<dbReference type="Gene3D" id="3.30.70.1290">
    <property type="entry name" value="Transposase IS200-like"/>
    <property type="match status" value="1"/>
</dbReference>
<name>A0AAP2G6A6_9BACT</name>
<evidence type="ECO:0000313" key="3">
    <source>
        <dbReference type="Proteomes" id="UP001319104"/>
    </source>
</evidence>
<dbReference type="InterPro" id="IPR052715">
    <property type="entry name" value="RAYT_transposase"/>
</dbReference>